<evidence type="ECO:0000256" key="7">
    <source>
        <dbReference type="RuleBase" id="RU362042"/>
    </source>
</evidence>
<reference evidence="9 10" key="1">
    <citation type="submission" date="2015-09" db="EMBL/GenBank/DDBJ databases">
        <authorList>
            <consortium name="Pathogen Informatics"/>
        </authorList>
    </citation>
    <scope>NUCLEOTIDE SEQUENCE [LARGE SCALE GENOMIC DNA]</scope>
    <source>
        <strain evidence="9 10">2789STDY5834914</strain>
    </source>
</reference>
<dbReference type="EMBL" id="CZAY01000001">
    <property type="protein sequence ID" value="CUO97909.1"/>
    <property type="molecule type" value="Genomic_DNA"/>
</dbReference>
<protein>
    <recommendedName>
        <fullName evidence="4 7">Signal peptidase I</fullName>
        <ecNumber evidence="4 7">3.4.21.89</ecNumber>
    </recommendedName>
</protein>
<keyword evidence="5 7" id="KW-0378">Hydrolase</keyword>
<keyword evidence="7" id="KW-0812">Transmembrane</keyword>
<dbReference type="Proteomes" id="UP000095485">
    <property type="component" value="Unassembled WGS sequence"/>
</dbReference>
<comment type="subcellular location">
    <subcellularLocation>
        <location evidence="2">Cell membrane</location>
        <topology evidence="2">Single-pass type II membrane protein</topology>
    </subcellularLocation>
    <subcellularLocation>
        <location evidence="7">Membrane</location>
        <topology evidence="7">Single-pass type II membrane protein</topology>
    </subcellularLocation>
</comment>
<dbReference type="CDD" id="cd06530">
    <property type="entry name" value="S26_SPase_I"/>
    <property type="match status" value="1"/>
</dbReference>
<dbReference type="InterPro" id="IPR019757">
    <property type="entry name" value="Pept_S26A_signal_pept_1_Lys-AS"/>
</dbReference>
<feature type="active site" evidence="6">
    <location>
        <position position="58"/>
    </location>
</feature>
<gene>
    <name evidence="9" type="primary">sipS_1</name>
    <name evidence="9" type="ORF">ERS852526_00140</name>
</gene>
<dbReference type="InterPro" id="IPR019758">
    <property type="entry name" value="Pept_S26A_signal_pept_1_CS"/>
</dbReference>
<dbReference type="PANTHER" id="PTHR43390:SF1">
    <property type="entry name" value="CHLOROPLAST PROCESSING PEPTIDASE"/>
    <property type="match status" value="1"/>
</dbReference>
<evidence type="ECO:0000256" key="5">
    <source>
        <dbReference type="ARBA" id="ARBA00022801"/>
    </source>
</evidence>
<dbReference type="PRINTS" id="PR00727">
    <property type="entry name" value="LEADERPTASE"/>
</dbReference>
<dbReference type="GO" id="GO:0009003">
    <property type="term" value="F:signal peptidase activity"/>
    <property type="evidence" value="ECO:0007669"/>
    <property type="project" value="UniProtKB-EC"/>
</dbReference>
<dbReference type="Pfam" id="PF10502">
    <property type="entry name" value="Peptidase_S26"/>
    <property type="match status" value="1"/>
</dbReference>
<organism evidence="9 10">
    <name type="scientific">Dorea longicatena</name>
    <dbReference type="NCBI Taxonomy" id="88431"/>
    <lineage>
        <taxon>Bacteria</taxon>
        <taxon>Bacillati</taxon>
        <taxon>Bacillota</taxon>
        <taxon>Clostridia</taxon>
        <taxon>Lachnospirales</taxon>
        <taxon>Lachnospiraceae</taxon>
        <taxon>Dorea</taxon>
    </lineage>
</organism>
<dbReference type="GO" id="GO:0004252">
    <property type="term" value="F:serine-type endopeptidase activity"/>
    <property type="evidence" value="ECO:0007669"/>
    <property type="project" value="InterPro"/>
</dbReference>
<dbReference type="GO" id="GO:0006465">
    <property type="term" value="P:signal peptide processing"/>
    <property type="evidence" value="ECO:0007669"/>
    <property type="project" value="InterPro"/>
</dbReference>
<sequence>MKDRDEKKETKKKRKEEKEELTGMAAVWDYLKTFLIIFCVVFAMNKLVYINAVIPSESMQDTIMKGDRVLGNRLAYIKDDPERYDIVIFKYPDDPSKIFIKRVIGLPGETVTVKDGKIYIDGKEQTQAVSFCPEEMAGSFGPYEVPEDSYFVMGDNRNNSLDSRYWDNTYVKKEAILAKAGFRYWPLNKVGFVNKSAEK</sequence>
<evidence type="ECO:0000313" key="9">
    <source>
        <dbReference type="EMBL" id="CUO97909.1"/>
    </source>
</evidence>
<feature type="active site" evidence="6">
    <location>
        <position position="101"/>
    </location>
</feature>
<dbReference type="GO" id="GO:0005886">
    <property type="term" value="C:plasma membrane"/>
    <property type="evidence" value="ECO:0007669"/>
    <property type="project" value="UniProtKB-SubCell"/>
</dbReference>
<proteinExistence type="inferred from homology"/>
<keyword evidence="7" id="KW-0645">Protease</keyword>
<evidence type="ECO:0000313" key="10">
    <source>
        <dbReference type="Proteomes" id="UP000095485"/>
    </source>
</evidence>
<feature type="domain" description="Peptidase S26" evidence="8">
    <location>
        <begin position="28"/>
        <end position="185"/>
    </location>
</feature>
<dbReference type="InterPro" id="IPR019533">
    <property type="entry name" value="Peptidase_S26"/>
</dbReference>
<dbReference type="AlphaFoldDB" id="A0A174JLF6"/>
<feature type="transmembrane region" description="Helical" evidence="7">
    <location>
        <begin position="21"/>
        <end position="44"/>
    </location>
</feature>
<dbReference type="EC" id="3.4.21.89" evidence="4 7"/>
<dbReference type="InterPro" id="IPR036286">
    <property type="entry name" value="LexA/Signal_pep-like_sf"/>
</dbReference>
<accession>A0A174JLF6</accession>
<dbReference type="PROSITE" id="PS00760">
    <property type="entry name" value="SPASE_I_2"/>
    <property type="match status" value="1"/>
</dbReference>
<dbReference type="Gene3D" id="2.10.109.10">
    <property type="entry name" value="Umud Fragment, subunit A"/>
    <property type="match status" value="1"/>
</dbReference>
<evidence type="ECO:0000256" key="4">
    <source>
        <dbReference type="ARBA" id="ARBA00013208"/>
    </source>
</evidence>
<keyword evidence="7" id="KW-1133">Transmembrane helix</keyword>
<evidence type="ECO:0000259" key="8">
    <source>
        <dbReference type="Pfam" id="PF10502"/>
    </source>
</evidence>
<evidence type="ECO:0000256" key="2">
    <source>
        <dbReference type="ARBA" id="ARBA00004401"/>
    </source>
</evidence>
<dbReference type="STRING" id="88431.ERS852423_00972"/>
<evidence type="ECO:0000256" key="6">
    <source>
        <dbReference type="PIRSR" id="PIRSR600223-1"/>
    </source>
</evidence>
<evidence type="ECO:0000256" key="3">
    <source>
        <dbReference type="ARBA" id="ARBA00009370"/>
    </source>
</evidence>
<name>A0A174JLF6_9FIRM</name>
<comment type="catalytic activity">
    <reaction evidence="1 7">
        <text>Cleavage of hydrophobic, N-terminal signal or leader sequences from secreted and periplasmic proteins.</text>
        <dbReference type="EC" id="3.4.21.89"/>
    </reaction>
</comment>
<evidence type="ECO:0000256" key="1">
    <source>
        <dbReference type="ARBA" id="ARBA00000677"/>
    </source>
</evidence>
<dbReference type="PANTHER" id="PTHR43390">
    <property type="entry name" value="SIGNAL PEPTIDASE I"/>
    <property type="match status" value="1"/>
</dbReference>
<keyword evidence="7" id="KW-0472">Membrane</keyword>
<comment type="similarity">
    <text evidence="3 7">Belongs to the peptidase S26 family.</text>
</comment>
<dbReference type="SUPFAM" id="SSF51306">
    <property type="entry name" value="LexA/Signal peptidase"/>
    <property type="match status" value="1"/>
</dbReference>
<dbReference type="PROSITE" id="PS00761">
    <property type="entry name" value="SPASE_I_3"/>
    <property type="match status" value="1"/>
</dbReference>
<dbReference type="NCBIfam" id="TIGR02227">
    <property type="entry name" value="sigpep_I_bact"/>
    <property type="match status" value="1"/>
</dbReference>
<dbReference type="InterPro" id="IPR000223">
    <property type="entry name" value="Pept_S26A_signal_pept_1"/>
</dbReference>